<gene>
    <name evidence="2" type="ORF">Pcinc_016060</name>
</gene>
<accession>A0AAE1FT56</accession>
<name>A0AAE1FT56_PETCI</name>
<dbReference type="Proteomes" id="UP001286313">
    <property type="component" value="Unassembled WGS sequence"/>
</dbReference>
<evidence type="ECO:0000256" key="1">
    <source>
        <dbReference type="SAM" id="MobiDB-lite"/>
    </source>
</evidence>
<feature type="compositionally biased region" description="Polar residues" evidence="1">
    <location>
        <begin position="17"/>
        <end position="35"/>
    </location>
</feature>
<dbReference type="EMBL" id="JAWQEG010001456">
    <property type="protein sequence ID" value="KAK3879356.1"/>
    <property type="molecule type" value="Genomic_DNA"/>
</dbReference>
<proteinExistence type="predicted"/>
<organism evidence="2 3">
    <name type="scientific">Petrolisthes cinctipes</name>
    <name type="common">Flat porcelain crab</name>
    <dbReference type="NCBI Taxonomy" id="88211"/>
    <lineage>
        <taxon>Eukaryota</taxon>
        <taxon>Metazoa</taxon>
        <taxon>Ecdysozoa</taxon>
        <taxon>Arthropoda</taxon>
        <taxon>Crustacea</taxon>
        <taxon>Multicrustacea</taxon>
        <taxon>Malacostraca</taxon>
        <taxon>Eumalacostraca</taxon>
        <taxon>Eucarida</taxon>
        <taxon>Decapoda</taxon>
        <taxon>Pleocyemata</taxon>
        <taxon>Anomura</taxon>
        <taxon>Galatheoidea</taxon>
        <taxon>Porcellanidae</taxon>
        <taxon>Petrolisthes</taxon>
    </lineage>
</organism>
<feature type="region of interest" description="Disordered" evidence="1">
    <location>
        <begin position="1"/>
        <end position="50"/>
    </location>
</feature>
<protein>
    <submittedName>
        <fullName evidence="2">Uncharacterized protein</fullName>
    </submittedName>
</protein>
<evidence type="ECO:0000313" key="2">
    <source>
        <dbReference type="EMBL" id="KAK3879356.1"/>
    </source>
</evidence>
<keyword evidence="3" id="KW-1185">Reference proteome</keyword>
<comment type="caution">
    <text evidence="2">The sequence shown here is derived from an EMBL/GenBank/DDBJ whole genome shotgun (WGS) entry which is preliminary data.</text>
</comment>
<evidence type="ECO:0000313" key="3">
    <source>
        <dbReference type="Proteomes" id="UP001286313"/>
    </source>
</evidence>
<dbReference type="AlphaFoldDB" id="A0AAE1FT56"/>
<sequence length="92" mass="9899">MVGGGWLPRPVPANPGKSPQTPDSPSANQPASEQKGNFHQEGRAWRAQLPQLPQHYHIQSLTRRPAGDCRLLTPTRSAIRQSALEGGVSLGV</sequence>
<reference evidence="2" key="1">
    <citation type="submission" date="2023-10" db="EMBL/GenBank/DDBJ databases">
        <title>Genome assemblies of two species of porcelain crab, Petrolisthes cinctipes and Petrolisthes manimaculis (Anomura: Porcellanidae).</title>
        <authorList>
            <person name="Angst P."/>
        </authorList>
    </citation>
    <scope>NUCLEOTIDE SEQUENCE</scope>
    <source>
        <strain evidence="2">PB745_01</strain>
        <tissue evidence="2">Gill</tissue>
    </source>
</reference>